<keyword evidence="2" id="KW-1185">Reference proteome</keyword>
<organism evidence="1 2">
    <name type="scientific">Stentor coeruleus</name>
    <dbReference type="NCBI Taxonomy" id="5963"/>
    <lineage>
        <taxon>Eukaryota</taxon>
        <taxon>Sar</taxon>
        <taxon>Alveolata</taxon>
        <taxon>Ciliophora</taxon>
        <taxon>Postciliodesmatophora</taxon>
        <taxon>Heterotrichea</taxon>
        <taxon>Heterotrichida</taxon>
        <taxon>Stentoridae</taxon>
        <taxon>Stentor</taxon>
    </lineage>
</organism>
<evidence type="ECO:0000313" key="1">
    <source>
        <dbReference type="EMBL" id="OMJ92336.1"/>
    </source>
</evidence>
<name>A0A1R2CTI5_9CILI</name>
<reference evidence="1 2" key="1">
    <citation type="submission" date="2016-11" db="EMBL/GenBank/DDBJ databases">
        <title>The macronuclear genome of Stentor coeruleus: a giant cell with tiny introns.</title>
        <authorList>
            <person name="Slabodnick M."/>
            <person name="Ruby J.G."/>
            <person name="Reiff S.B."/>
            <person name="Swart E.C."/>
            <person name="Gosai S."/>
            <person name="Prabakaran S."/>
            <person name="Witkowska E."/>
            <person name="Larue G.E."/>
            <person name="Fisher S."/>
            <person name="Freeman R.M."/>
            <person name="Gunawardena J."/>
            <person name="Chu W."/>
            <person name="Stover N.A."/>
            <person name="Gregory B.D."/>
            <person name="Nowacki M."/>
            <person name="Derisi J."/>
            <person name="Roy S.W."/>
            <person name="Marshall W.F."/>
            <person name="Sood P."/>
        </authorList>
    </citation>
    <scope>NUCLEOTIDE SEQUENCE [LARGE SCALE GENOMIC DNA]</scope>
    <source>
        <strain evidence="1">WM001</strain>
    </source>
</reference>
<dbReference type="AlphaFoldDB" id="A0A1R2CTI5"/>
<dbReference type="Proteomes" id="UP000187209">
    <property type="component" value="Unassembled WGS sequence"/>
</dbReference>
<sequence length="77" mass="8442">MLTQRKNVFLDIDSESSTQSIITITNSNNNEASMLSPSIQEASIIGSNNNGYRSYISSSDATINEGITRNQCTCLMF</sequence>
<gene>
    <name evidence="1" type="ORF">SteCoe_4885</name>
</gene>
<proteinExistence type="predicted"/>
<comment type="caution">
    <text evidence="1">The sequence shown here is derived from an EMBL/GenBank/DDBJ whole genome shotgun (WGS) entry which is preliminary data.</text>
</comment>
<accession>A0A1R2CTI5</accession>
<protein>
    <submittedName>
        <fullName evidence="1">Uncharacterized protein</fullName>
    </submittedName>
</protein>
<dbReference type="EMBL" id="MPUH01000063">
    <property type="protein sequence ID" value="OMJ92336.1"/>
    <property type="molecule type" value="Genomic_DNA"/>
</dbReference>
<evidence type="ECO:0000313" key="2">
    <source>
        <dbReference type="Proteomes" id="UP000187209"/>
    </source>
</evidence>